<reference evidence="9 10" key="1">
    <citation type="submission" date="2015-10" db="EMBL/GenBank/DDBJ databases">
        <title>Erysipelothrix larvae sp. LV19 isolated from the larval gut of the rhinoceros beetle, Trypoxylus dichotomus.</title>
        <authorList>
            <person name="Lim S."/>
            <person name="Kim B.-C."/>
        </authorList>
    </citation>
    <scope>NUCLEOTIDE SEQUENCE [LARGE SCALE GENOMIC DNA]</scope>
    <source>
        <strain evidence="9 10">LV19</strain>
    </source>
</reference>
<dbReference type="PROSITE" id="PS50880">
    <property type="entry name" value="TOPRIM"/>
    <property type="match status" value="1"/>
</dbReference>
<dbReference type="Pfam" id="PF21176">
    <property type="entry name" value="RecR_HhH"/>
    <property type="match status" value="1"/>
</dbReference>
<dbReference type="InterPro" id="IPR034137">
    <property type="entry name" value="TOPRIM_RecR"/>
</dbReference>
<protein>
    <recommendedName>
        <fullName evidence="7">Recombination protein RecR</fullName>
    </recommendedName>
</protein>
<organism evidence="9 10">
    <name type="scientific">Erysipelothrix larvae</name>
    <dbReference type="NCBI Taxonomy" id="1514105"/>
    <lineage>
        <taxon>Bacteria</taxon>
        <taxon>Bacillati</taxon>
        <taxon>Bacillota</taxon>
        <taxon>Erysipelotrichia</taxon>
        <taxon>Erysipelotrichales</taxon>
        <taxon>Erysipelotrichaceae</taxon>
        <taxon>Erysipelothrix</taxon>
    </lineage>
</organism>
<evidence type="ECO:0000256" key="6">
    <source>
        <dbReference type="ARBA" id="ARBA00023204"/>
    </source>
</evidence>
<dbReference type="GO" id="GO:0006281">
    <property type="term" value="P:DNA repair"/>
    <property type="evidence" value="ECO:0007669"/>
    <property type="project" value="UniProtKB-UniRule"/>
</dbReference>
<dbReference type="GO" id="GO:0006310">
    <property type="term" value="P:DNA recombination"/>
    <property type="evidence" value="ECO:0007669"/>
    <property type="project" value="UniProtKB-UniRule"/>
</dbReference>
<evidence type="ECO:0000313" key="10">
    <source>
        <dbReference type="Proteomes" id="UP000063781"/>
    </source>
</evidence>
<dbReference type="Pfam" id="PF21175">
    <property type="entry name" value="RecR_C"/>
    <property type="match status" value="1"/>
</dbReference>
<evidence type="ECO:0000256" key="5">
    <source>
        <dbReference type="ARBA" id="ARBA00023172"/>
    </source>
</evidence>
<dbReference type="Proteomes" id="UP000063781">
    <property type="component" value="Chromosome"/>
</dbReference>
<dbReference type="InterPro" id="IPR015967">
    <property type="entry name" value="Rcmb_RecR_Znf"/>
</dbReference>
<dbReference type="Gene3D" id="3.30.60.80">
    <property type="match status" value="1"/>
</dbReference>
<keyword evidence="10" id="KW-1185">Reference proteome</keyword>
<dbReference type="InterPro" id="IPR000093">
    <property type="entry name" value="DNA_Rcmb_RecR"/>
</dbReference>
<dbReference type="OrthoDB" id="9802672at2"/>
<dbReference type="STRING" id="1514105.AOC36_00075"/>
<dbReference type="EMBL" id="CP013213">
    <property type="protein sequence ID" value="AMC92443.1"/>
    <property type="molecule type" value="Genomic_DNA"/>
</dbReference>
<dbReference type="InterPro" id="IPR006171">
    <property type="entry name" value="TOPRIM_dom"/>
</dbReference>
<comment type="function">
    <text evidence="7">May play a role in DNA repair. It seems to be involved in an RecBC-independent recombinational process of DNA repair. It may act with RecF and RecO.</text>
</comment>
<dbReference type="AlphaFoldDB" id="A0A109UGB6"/>
<dbReference type="GO" id="GO:0008270">
    <property type="term" value="F:zinc ion binding"/>
    <property type="evidence" value="ECO:0007669"/>
    <property type="project" value="UniProtKB-KW"/>
</dbReference>
<keyword evidence="2 7" id="KW-0227">DNA damage</keyword>
<dbReference type="Gene3D" id="3.40.1360.10">
    <property type="match status" value="1"/>
</dbReference>
<evidence type="ECO:0000313" key="9">
    <source>
        <dbReference type="EMBL" id="AMC92443.1"/>
    </source>
</evidence>
<dbReference type="HAMAP" id="MF_00017">
    <property type="entry name" value="RecR"/>
    <property type="match status" value="1"/>
</dbReference>
<sequence>MYPDSLEALIESLMVLPGVGRKTAERYAFHLIEGEKDATEKIIASIETVNQSLTQCKICYNYADKEICKICSNQNRNHNIICVVSSPKDVFSIEKAGQFNGVYHVLKGLISTRKGVMPEDLTINELLKRIDENTEEVILALSATVEGETTALYVSKKLESMNAPVSRLAFGLPIGGQLEYTDDMTLMKAFEGRKRMK</sequence>
<dbReference type="PANTHER" id="PTHR30446">
    <property type="entry name" value="RECOMBINATION PROTEIN RECR"/>
    <property type="match status" value="1"/>
</dbReference>
<name>A0A109UGB6_9FIRM</name>
<evidence type="ECO:0000256" key="2">
    <source>
        <dbReference type="ARBA" id="ARBA00022763"/>
    </source>
</evidence>
<dbReference type="SMART" id="SM00493">
    <property type="entry name" value="TOPRIM"/>
    <property type="match status" value="1"/>
</dbReference>
<keyword evidence="6 7" id="KW-0234">DNA repair</keyword>
<evidence type="ECO:0000259" key="8">
    <source>
        <dbReference type="PROSITE" id="PS50880"/>
    </source>
</evidence>
<keyword evidence="5 7" id="KW-0233">DNA recombination</keyword>
<evidence type="ECO:0000256" key="1">
    <source>
        <dbReference type="ARBA" id="ARBA00022723"/>
    </source>
</evidence>
<dbReference type="Gene3D" id="1.10.8.420">
    <property type="entry name" value="RecR Domain 1"/>
    <property type="match status" value="1"/>
</dbReference>
<proteinExistence type="inferred from homology"/>
<dbReference type="PANTHER" id="PTHR30446:SF0">
    <property type="entry name" value="RECOMBINATION PROTEIN RECR"/>
    <property type="match status" value="1"/>
</dbReference>
<dbReference type="Gene3D" id="6.10.250.240">
    <property type="match status" value="1"/>
</dbReference>
<dbReference type="InterPro" id="IPR023627">
    <property type="entry name" value="Rcmb_RecR"/>
</dbReference>
<feature type="domain" description="Toprim" evidence="8">
    <location>
        <begin position="79"/>
        <end position="173"/>
    </location>
</feature>
<evidence type="ECO:0000256" key="3">
    <source>
        <dbReference type="ARBA" id="ARBA00022771"/>
    </source>
</evidence>
<dbReference type="NCBIfam" id="TIGR00615">
    <property type="entry name" value="recR"/>
    <property type="match status" value="1"/>
</dbReference>
<dbReference type="PROSITE" id="PS01300">
    <property type="entry name" value="RECR"/>
    <property type="match status" value="1"/>
</dbReference>
<keyword evidence="4 7" id="KW-0862">Zinc</keyword>
<dbReference type="RefSeq" id="WP_067629628.1">
    <property type="nucleotide sequence ID" value="NZ_CP013213.1"/>
</dbReference>
<evidence type="ECO:0000256" key="4">
    <source>
        <dbReference type="ARBA" id="ARBA00022833"/>
    </source>
</evidence>
<evidence type="ECO:0000256" key="7">
    <source>
        <dbReference type="HAMAP-Rule" id="MF_00017"/>
    </source>
</evidence>
<dbReference type="SUPFAM" id="SSF111304">
    <property type="entry name" value="Recombination protein RecR"/>
    <property type="match status" value="1"/>
</dbReference>
<keyword evidence="1 7" id="KW-0479">Metal-binding</keyword>
<feature type="zinc finger region" description="C4-type" evidence="7">
    <location>
        <begin position="56"/>
        <end position="71"/>
    </location>
</feature>
<accession>A0A109UGB6</accession>
<dbReference type="KEGG" id="erl:AOC36_00075"/>
<dbReference type="GO" id="GO:0003677">
    <property type="term" value="F:DNA binding"/>
    <property type="evidence" value="ECO:0007669"/>
    <property type="project" value="UniProtKB-UniRule"/>
</dbReference>
<gene>
    <name evidence="7" type="primary">recR</name>
    <name evidence="9" type="ORF">AOC36_00075</name>
</gene>
<dbReference type="Pfam" id="PF13662">
    <property type="entry name" value="Toprim_4"/>
    <property type="match status" value="1"/>
</dbReference>
<dbReference type="CDD" id="cd01025">
    <property type="entry name" value="TOPRIM_recR"/>
    <property type="match status" value="1"/>
</dbReference>
<keyword evidence="3 7" id="KW-0863">Zinc-finger</keyword>
<comment type="similarity">
    <text evidence="7">Belongs to the RecR family.</text>
</comment>
<dbReference type="Pfam" id="PF02132">
    <property type="entry name" value="RecR_ZnF"/>
    <property type="match status" value="1"/>
</dbReference>